<keyword evidence="1" id="KW-0282">Flagellum</keyword>
<reference evidence="1" key="2">
    <citation type="journal article" date="2014" name="ISME J.">
        <title>Microbial stratification in low pH oxic and suboxic macroscopic growths along an acid mine drainage.</title>
        <authorList>
            <person name="Mendez-Garcia C."/>
            <person name="Mesa V."/>
            <person name="Sprenger R.R."/>
            <person name="Richter M."/>
            <person name="Diez M.S."/>
            <person name="Solano J."/>
            <person name="Bargiela R."/>
            <person name="Golyshina O.V."/>
            <person name="Manteca A."/>
            <person name="Ramos J.L."/>
            <person name="Gallego J.R."/>
            <person name="Llorente I."/>
            <person name="Martins Dos Santos V.A."/>
            <person name="Jensen O.N."/>
            <person name="Pelaez A.I."/>
            <person name="Sanchez J."/>
            <person name="Ferrer M."/>
        </authorList>
    </citation>
    <scope>NUCLEOTIDE SEQUENCE</scope>
</reference>
<keyword evidence="1" id="KW-0966">Cell projection</keyword>
<dbReference type="PANTHER" id="PTHR39185">
    <property type="entry name" value="SWARMING MOTILITY PROTEIN SWRD"/>
    <property type="match status" value="1"/>
</dbReference>
<dbReference type="InterPro" id="IPR009384">
    <property type="entry name" value="SwrD-like"/>
</dbReference>
<sequence length="85" mass="9251">MVLVTRLSGQELVLNCDLIEKIEATPDTVITLSGGSNYMVREGVQEVVDRIIAFRSAVIRAASFPDPGDPSPKLRVVKPVLAEEE</sequence>
<proteinExistence type="predicted"/>
<dbReference type="EMBL" id="AUZX01012040">
    <property type="protein sequence ID" value="EQD40613.1"/>
    <property type="molecule type" value="Genomic_DNA"/>
</dbReference>
<comment type="caution">
    <text evidence="1">The sequence shown here is derived from an EMBL/GenBank/DDBJ whole genome shotgun (WGS) entry which is preliminary data.</text>
</comment>
<dbReference type="AlphaFoldDB" id="T0Z6E9"/>
<gene>
    <name evidence="1" type="ORF">B1A_16379</name>
</gene>
<evidence type="ECO:0000313" key="1">
    <source>
        <dbReference type="EMBL" id="EQD40613.1"/>
    </source>
</evidence>
<protein>
    <submittedName>
        <fullName evidence="1">Flagellar</fullName>
    </submittedName>
</protein>
<dbReference type="PANTHER" id="PTHR39185:SF1">
    <property type="entry name" value="SWARMING MOTILITY PROTEIN SWRD"/>
    <property type="match status" value="1"/>
</dbReference>
<accession>T0Z6E9</accession>
<keyword evidence="1" id="KW-0969">Cilium</keyword>
<organism evidence="1">
    <name type="scientific">mine drainage metagenome</name>
    <dbReference type="NCBI Taxonomy" id="410659"/>
    <lineage>
        <taxon>unclassified sequences</taxon>
        <taxon>metagenomes</taxon>
        <taxon>ecological metagenomes</taxon>
    </lineage>
</organism>
<dbReference type="Pfam" id="PF06289">
    <property type="entry name" value="FlbD"/>
    <property type="match status" value="1"/>
</dbReference>
<name>T0Z6E9_9ZZZZ</name>
<reference evidence="1" key="1">
    <citation type="submission" date="2013-08" db="EMBL/GenBank/DDBJ databases">
        <authorList>
            <person name="Mendez C."/>
            <person name="Richter M."/>
            <person name="Ferrer M."/>
            <person name="Sanchez J."/>
        </authorList>
    </citation>
    <scope>NUCLEOTIDE SEQUENCE</scope>
</reference>